<proteinExistence type="inferred from homology"/>
<evidence type="ECO:0000256" key="1">
    <source>
        <dbReference type="ARBA" id="ARBA00004141"/>
    </source>
</evidence>
<dbReference type="Pfam" id="PF01925">
    <property type="entry name" value="TauE"/>
    <property type="match status" value="1"/>
</dbReference>
<dbReference type="PANTHER" id="PTHR43701:SF12">
    <property type="entry name" value="MEMBRANE TRANSPORTER PROTEIN YTNM-RELATED"/>
    <property type="match status" value="1"/>
</dbReference>
<gene>
    <name evidence="6" type="ORF">ATN84_03445</name>
</gene>
<feature type="transmembrane region" description="Helical" evidence="5">
    <location>
        <begin position="99"/>
        <end position="120"/>
    </location>
</feature>
<dbReference type="PANTHER" id="PTHR43701">
    <property type="entry name" value="MEMBRANE TRANSPORTER PROTEIN MJ0441-RELATED"/>
    <property type="match status" value="1"/>
</dbReference>
<evidence type="ECO:0000256" key="4">
    <source>
        <dbReference type="ARBA" id="ARBA00023136"/>
    </source>
</evidence>
<dbReference type="OrthoDB" id="45564at2"/>
<dbReference type="Proteomes" id="UP000070107">
    <property type="component" value="Unassembled WGS sequence"/>
</dbReference>
<evidence type="ECO:0000313" key="6">
    <source>
        <dbReference type="EMBL" id="KXF78833.1"/>
    </source>
</evidence>
<keyword evidence="3 5" id="KW-1133">Transmembrane helix</keyword>
<accession>A0A135I083</accession>
<evidence type="ECO:0000256" key="5">
    <source>
        <dbReference type="RuleBase" id="RU363041"/>
    </source>
</evidence>
<dbReference type="InterPro" id="IPR051598">
    <property type="entry name" value="TSUP/Inactive_protease-like"/>
</dbReference>
<feature type="transmembrane region" description="Helical" evidence="5">
    <location>
        <begin position="225"/>
        <end position="242"/>
    </location>
</feature>
<evidence type="ECO:0000256" key="2">
    <source>
        <dbReference type="ARBA" id="ARBA00022692"/>
    </source>
</evidence>
<name>A0A135I083_9HYPH</name>
<evidence type="ECO:0000256" key="3">
    <source>
        <dbReference type="ARBA" id="ARBA00022989"/>
    </source>
</evidence>
<dbReference type="EMBL" id="LNTU01000001">
    <property type="protein sequence ID" value="KXF78833.1"/>
    <property type="molecule type" value="Genomic_DNA"/>
</dbReference>
<feature type="transmembrane region" description="Helical" evidence="5">
    <location>
        <begin position="200"/>
        <end position="218"/>
    </location>
</feature>
<dbReference type="InterPro" id="IPR002781">
    <property type="entry name" value="TM_pro_TauE-like"/>
</dbReference>
<comment type="caution">
    <text evidence="6">The sequence shown here is derived from an EMBL/GenBank/DDBJ whole genome shotgun (WGS) entry which is preliminary data.</text>
</comment>
<organism evidence="6 7">
    <name type="scientific">Paramesorhizobium deserti</name>
    <dbReference type="NCBI Taxonomy" id="1494590"/>
    <lineage>
        <taxon>Bacteria</taxon>
        <taxon>Pseudomonadati</taxon>
        <taxon>Pseudomonadota</taxon>
        <taxon>Alphaproteobacteria</taxon>
        <taxon>Hyphomicrobiales</taxon>
        <taxon>Phyllobacteriaceae</taxon>
        <taxon>Paramesorhizobium</taxon>
    </lineage>
</organism>
<feature type="transmembrane region" description="Helical" evidence="5">
    <location>
        <begin position="132"/>
        <end position="154"/>
    </location>
</feature>
<dbReference type="STRING" id="1494590.ATN84_03445"/>
<reference evidence="6 7" key="1">
    <citation type="submission" date="2015-11" db="EMBL/GenBank/DDBJ databases">
        <title>Draft genome sequence of Paramesorhizobium deserti A-3-E, a strain highly resistant to diverse beta-lactam antibiotics.</title>
        <authorList>
            <person name="Lv R."/>
            <person name="Yang X."/>
            <person name="Fang N."/>
            <person name="Guo J."/>
            <person name="Luo X."/>
            <person name="Peng F."/>
            <person name="Yang R."/>
            <person name="Cui Y."/>
            <person name="Fang C."/>
            <person name="Song Y."/>
        </authorList>
    </citation>
    <scope>NUCLEOTIDE SEQUENCE [LARGE SCALE GENOMIC DNA]</scope>
    <source>
        <strain evidence="6 7">A-3-E</strain>
    </source>
</reference>
<keyword evidence="5" id="KW-1003">Cell membrane</keyword>
<feature type="transmembrane region" description="Helical" evidence="5">
    <location>
        <begin position="73"/>
        <end position="92"/>
    </location>
</feature>
<dbReference type="AlphaFoldDB" id="A0A135I083"/>
<sequence length="243" mass="25621">MSFDFFLFVLIGFCAQIVDGALGMAFGVLSTTSLLAIGIPPATASAMTHVTEVFTTAASGISHVYHRNVNWHFVAWLAPAGIIGGVIGAYLLTRIDGKAIEPIVSAYLAAIGLYILFKAFRPLWPRDVRDWIIPYVGFGGGILDAAGGGGWGPIVTTSLVGRGHDLKKVIGSTNLTEFLVTLSISITFVLTLGWSELNAAIGLIIGGVIAAPFGAYVVHRVPVRPLMVAVAIIIIATSAIRIF</sequence>
<dbReference type="RefSeq" id="WP_068880103.1">
    <property type="nucleotide sequence ID" value="NZ_LNTU01000001.1"/>
</dbReference>
<keyword evidence="4 5" id="KW-0472">Membrane</keyword>
<keyword evidence="7" id="KW-1185">Reference proteome</keyword>
<evidence type="ECO:0000313" key="7">
    <source>
        <dbReference type="Proteomes" id="UP000070107"/>
    </source>
</evidence>
<comment type="similarity">
    <text evidence="5">Belongs to the 4-toluene sulfonate uptake permease (TSUP) (TC 2.A.102) family.</text>
</comment>
<keyword evidence="2 5" id="KW-0812">Transmembrane</keyword>
<protein>
    <recommendedName>
        <fullName evidence="5">Probable membrane transporter protein</fullName>
    </recommendedName>
</protein>
<feature type="transmembrane region" description="Helical" evidence="5">
    <location>
        <begin position="175"/>
        <end position="194"/>
    </location>
</feature>
<comment type="subcellular location">
    <subcellularLocation>
        <location evidence="5">Cell membrane</location>
        <topology evidence="5">Multi-pass membrane protein</topology>
    </subcellularLocation>
    <subcellularLocation>
        <location evidence="1">Membrane</location>
        <topology evidence="1">Multi-pass membrane protein</topology>
    </subcellularLocation>
</comment>
<dbReference type="GO" id="GO:0005886">
    <property type="term" value="C:plasma membrane"/>
    <property type="evidence" value="ECO:0007669"/>
    <property type="project" value="UniProtKB-SubCell"/>
</dbReference>